<organism evidence="1 2">
    <name type="scientific">Aliivibrio finisterrensis</name>
    <dbReference type="NCBI Taxonomy" id="511998"/>
    <lineage>
        <taxon>Bacteria</taxon>
        <taxon>Pseudomonadati</taxon>
        <taxon>Pseudomonadota</taxon>
        <taxon>Gammaproteobacteria</taxon>
        <taxon>Vibrionales</taxon>
        <taxon>Vibrionaceae</taxon>
        <taxon>Aliivibrio</taxon>
    </lineage>
</organism>
<evidence type="ECO:0000313" key="2">
    <source>
        <dbReference type="Proteomes" id="UP000434870"/>
    </source>
</evidence>
<proteinExistence type="predicted"/>
<reference evidence="1 2" key="1">
    <citation type="submission" date="2019-09" db="EMBL/GenBank/DDBJ databases">
        <title>Genome of Aliivibrio finisterrensis LMG 23869 (type strain).</title>
        <authorList>
            <person name="Bowman J.P."/>
        </authorList>
    </citation>
    <scope>NUCLEOTIDE SEQUENCE [LARGE SCALE GENOMIC DNA]</scope>
    <source>
        <strain evidence="1 2">LMG 23869</strain>
    </source>
</reference>
<dbReference type="RefSeq" id="WP_151655586.1">
    <property type="nucleotide sequence ID" value="NZ_WBVP01000014.1"/>
</dbReference>
<protein>
    <recommendedName>
        <fullName evidence="3">Methyl-accepting chemotaxis protein</fullName>
    </recommendedName>
</protein>
<accession>A0A6N6RRF6</accession>
<evidence type="ECO:0008006" key="3">
    <source>
        <dbReference type="Google" id="ProtNLM"/>
    </source>
</evidence>
<dbReference type="Proteomes" id="UP000434870">
    <property type="component" value="Unassembled WGS sequence"/>
</dbReference>
<name>A0A6N6RRF6_9GAMM</name>
<gene>
    <name evidence="1" type="ORF">F8B77_12490</name>
</gene>
<dbReference type="EMBL" id="WBVP01000014">
    <property type="protein sequence ID" value="KAB2824023.1"/>
    <property type="molecule type" value="Genomic_DNA"/>
</dbReference>
<comment type="caution">
    <text evidence="1">The sequence shown here is derived from an EMBL/GenBank/DDBJ whole genome shotgun (WGS) entry which is preliminary data.</text>
</comment>
<dbReference type="AlphaFoldDB" id="A0A6N6RRF6"/>
<sequence>MLNNNQSSDKMQRFSFSGLSSLANTMNIRIKTQMVQLGQAAVATDEIVVSVDDVTKSAIQASDSALEVNQTSSHSINTIGDMNSDMQTLAVNIQLISEINIVAKGNASDVDATEKESGRLGEMADNLTAIVS</sequence>
<evidence type="ECO:0000313" key="1">
    <source>
        <dbReference type="EMBL" id="KAB2824023.1"/>
    </source>
</evidence>